<name>A0A917Z1K6_9ACTN</name>
<organism evidence="2 3">
    <name type="scientific">Nonomuraea cavernae</name>
    <dbReference type="NCBI Taxonomy" id="2045107"/>
    <lineage>
        <taxon>Bacteria</taxon>
        <taxon>Bacillati</taxon>
        <taxon>Actinomycetota</taxon>
        <taxon>Actinomycetes</taxon>
        <taxon>Streptosporangiales</taxon>
        <taxon>Streptosporangiaceae</taxon>
        <taxon>Nonomuraea</taxon>
    </lineage>
</organism>
<dbReference type="GO" id="GO:0006417">
    <property type="term" value="P:regulation of translation"/>
    <property type="evidence" value="ECO:0007669"/>
    <property type="project" value="TreeGrafter"/>
</dbReference>
<evidence type="ECO:0008006" key="4">
    <source>
        <dbReference type="Google" id="ProtNLM"/>
    </source>
</evidence>
<proteinExistence type="predicted"/>
<reference evidence="2" key="2">
    <citation type="submission" date="2020-09" db="EMBL/GenBank/DDBJ databases">
        <authorList>
            <person name="Sun Q."/>
            <person name="Zhou Y."/>
        </authorList>
    </citation>
    <scope>NUCLEOTIDE SEQUENCE</scope>
    <source>
        <strain evidence="2">CGMCC 4.7368</strain>
    </source>
</reference>
<dbReference type="PANTHER" id="PTHR44917:SF1">
    <property type="entry name" value="PROTEIN HIGH CHLOROPHYLL FLUORESCENT 107"/>
    <property type="match status" value="1"/>
</dbReference>
<dbReference type="Pfam" id="PF13432">
    <property type="entry name" value="TPR_16"/>
    <property type="match status" value="2"/>
</dbReference>
<sequence>MRLWVGAGGAAIFSVAVGVAINEGTDGTAWHWGWLAAALVAALGYVGWERWRGRPGPIGRLLVADSKGRPLPVSEVPGWCWGMSESRFAADGEAPHIARAFDAELVDALDDAAAGTGARLIVVQGERLAGSTHALAHAVRGRLPDWRLACFVDDPRAALPDLLGQAAAWLTPKAGVVVWLDAVRPDRLAEFTPSLLAELPPRLVVTATLHTEDVVNADGDPAARLASHVPGLLRACAVHLTLGLLTREERDRIAAEPAYRALRPALADQSADLLIGRLMISLDKVRQALALGTAEQAADRVAVLRAATDWYRAQMPARLTKKALQQLWRGYRLHLGELSPRTRLPAGAFDRALAWALAPGGAARPQLLSLDRIYRPHPLLEIIAAETGRDGWAIGAPLWDYARGHFTPDDLRKLAYTALDQGHPAVAADLLADAPLTDLPAEVSFRIAEALTETGEAIGWYKRVLDTEDADRACRAMFRIGELEAGRQRMPEARHWFERAADSVHPEVAVLAAGKLGQLDRDEGDITGARRWLTRVAESGHPDHGPAGMIELALLEESDGKGWEARRWLRAAFSTEHPDHRPRAMVEFGRMEMEERRYPKAIRWLKDASATGHPRYGVRATLHLARAYYETGQPHHAERLLRTIVDSDDPDMGPAAMVNLGIMLHSSGRVSEAAALWERALATGHPDEVPAAMSNLALVEATWGNLPEARRLYHQVVESGHRNHAPTAMVSLGKLEEEQRPDQARHWLTRAIDTGHREQGPVAMISLAFLELRQGRVAKARALLKRAVATGHPEYAADARRLLRKLGGADAVQ</sequence>
<evidence type="ECO:0000256" key="1">
    <source>
        <dbReference type="SAM" id="Phobius"/>
    </source>
</evidence>
<dbReference type="Gene3D" id="1.25.40.10">
    <property type="entry name" value="Tetratricopeptide repeat domain"/>
    <property type="match status" value="2"/>
</dbReference>
<feature type="transmembrane region" description="Helical" evidence="1">
    <location>
        <begin position="28"/>
        <end position="48"/>
    </location>
</feature>
<dbReference type="SMART" id="SM00671">
    <property type="entry name" value="SEL1"/>
    <property type="match status" value="7"/>
</dbReference>
<dbReference type="SUPFAM" id="SSF81901">
    <property type="entry name" value="HCP-like"/>
    <property type="match status" value="1"/>
</dbReference>
<dbReference type="Proteomes" id="UP000646523">
    <property type="component" value="Unassembled WGS sequence"/>
</dbReference>
<dbReference type="EMBL" id="BMNH01000012">
    <property type="protein sequence ID" value="GGO72598.1"/>
    <property type="molecule type" value="Genomic_DNA"/>
</dbReference>
<comment type="caution">
    <text evidence="2">The sequence shown here is derived from an EMBL/GenBank/DDBJ whole genome shotgun (WGS) entry which is preliminary data.</text>
</comment>
<reference evidence="2" key="1">
    <citation type="journal article" date="2014" name="Int. J. Syst. Evol. Microbiol.">
        <title>Complete genome sequence of Corynebacterium casei LMG S-19264T (=DSM 44701T), isolated from a smear-ripened cheese.</title>
        <authorList>
            <consortium name="US DOE Joint Genome Institute (JGI-PGF)"/>
            <person name="Walter F."/>
            <person name="Albersmeier A."/>
            <person name="Kalinowski J."/>
            <person name="Ruckert C."/>
        </authorList>
    </citation>
    <scope>NUCLEOTIDE SEQUENCE</scope>
    <source>
        <strain evidence="2">CGMCC 4.7368</strain>
    </source>
</reference>
<dbReference type="AlphaFoldDB" id="A0A917Z1K6"/>
<keyword evidence="1" id="KW-0812">Transmembrane</keyword>
<dbReference type="GO" id="GO:0003727">
    <property type="term" value="F:single-stranded RNA binding"/>
    <property type="evidence" value="ECO:0007669"/>
    <property type="project" value="TreeGrafter"/>
</dbReference>
<keyword evidence="1" id="KW-0472">Membrane</keyword>
<dbReference type="GO" id="GO:0006397">
    <property type="term" value="P:mRNA processing"/>
    <property type="evidence" value="ECO:0007669"/>
    <property type="project" value="InterPro"/>
</dbReference>
<dbReference type="InterPro" id="IPR044624">
    <property type="entry name" value="Mbb1-like"/>
</dbReference>
<keyword evidence="3" id="KW-1185">Reference proteome</keyword>
<evidence type="ECO:0000313" key="2">
    <source>
        <dbReference type="EMBL" id="GGO72598.1"/>
    </source>
</evidence>
<accession>A0A917Z1K6</accession>
<dbReference type="GO" id="GO:0003729">
    <property type="term" value="F:mRNA binding"/>
    <property type="evidence" value="ECO:0007669"/>
    <property type="project" value="InterPro"/>
</dbReference>
<dbReference type="InterPro" id="IPR011990">
    <property type="entry name" value="TPR-like_helical_dom_sf"/>
</dbReference>
<protein>
    <recommendedName>
        <fullName evidence="4">Tetratricopeptide repeat protein</fullName>
    </recommendedName>
</protein>
<keyword evidence="1" id="KW-1133">Transmembrane helix</keyword>
<evidence type="ECO:0000313" key="3">
    <source>
        <dbReference type="Proteomes" id="UP000646523"/>
    </source>
</evidence>
<dbReference type="PANTHER" id="PTHR44917">
    <property type="entry name" value="PROTEIN HIGH CHLOROPHYLL FLUORESCENT 107"/>
    <property type="match status" value="1"/>
</dbReference>
<gene>
    <name evidence="2" type="ORF">GCM10012289_40970</name>
</gene>
<dbReference type="SUPFAM" id="SSF48452">
    <property type="entry name" value="TPR-like"/>
    <property type="match status" value="1"/>
</dbReference>
<dbReference type="InterPro" id="IPR006597">
    <property type="entry name" value="Sel1-like"/>
</dbReference>